<evidence type="ECO:0000256" key="1">
    <source>
        <dbReference type="SAM" id="MobiDB-lite"/>
    </source>
</evidence>
<evidence type="ECO:0000313" key="2">
    <source>
        <dbReference type="EMBL" id="KZP27210.1"/>
    </source>
</evidence>
<dbReference type="AlphaFoldDB" id="A0A166QJ13"/>
<feature type="compositionally biased region" description="Low complexity" evidence="1">
    <location>
        <begin position="1"/>
        <end position="10"/>
    </location>
</feature>
<protein>
    <submittedName>
        <fullName evidence="2">Uncharacterized protein</fullName>
    </submittedName>
</protein>
<organism evidence="2">
    <name type="scientific">Athelia psychrophila</name>
    <dbReference type="NCBI Taxonomy" id="1759441"/>
    <lineage>
        <taxon>Eukaryota</taxon>
        <taxon>Fungi</taxon>
        <taxon>Dikarya</taxon>
        <taxon>Basidiomycota</taxon>
        <taxon>Agaricomycotina</taxon>
        <taxon>Agaricomycetes</taxon>
        <taxon>Agaricomycetidae</taxon>
        <taxon>Atheliales</taxon>
        <taxon>Atheliaceae</taxon>
        <taxon>Athelia</taxon>
    </lineage>
</organism>
<proteinExistence type="predicted"/>
<gene>
    <name evidence="2" type="ORF">FIBSPDRAFT_854002</name>
</gene>
<dbReference type="EMBL" id="KV417510">
    <property type="protein sequence ID" value="KZP27210.1"/>
    <property type="molecule type" value="Genomic_DNA"/>
</dbReference>
<feature type="region of interest" description="Disordered" evidence="1">
    <location>
        <begin position="1"/>
        <end position="33"/>
    </location>
</feature>
<accession>A0A166QJ13</accession>
<name>A0A166QJ13_9AGAM</name>
<reference evidence="2" key="1">
    <citation type="journal article" date="2016" name="Mol. Biol. Evol.">
        <title>Comparative Genomics of Early-Diverging Mushroom-Forming Fungi Provides Insights into the Origins of Lignocellulose Decay Capabilities.</title>
        <authorList>
            <person name="Nagy L.G."/>
            <person name="Riley R."/>
            <person name="Tritt A."/>
            <person name="Adam C."/>
            <person name="Daum C."/>
            <person name="Floudas D."/>
            <person name="Sun H."/>
            <person name="Yadav J.S."/>
            <person name="Pangilinan J."/>
            <person name="Larsson K.H."/>
            <person name="Matsuura K."/>
            <person name="Barry K."/>
            <person name="Labutti K."/>
            <person name="Kuo R."/>
            <person name="Ohm R.A."/>
            <person name="Bhattacharya S.S."/>
            <person name="Shirouzu T."/>
            <person name="Yoshinaga Y."/>
            <person name="Martin F.M."/>
            <person name="Grigoriev I.V."/>
            <person name="Hibbett D.S."/>
        </authorList>
    </citation>
    <scope>NUCLEOTIDE SEQUENCE [LARGE SCALE GENOMIC DNA]</scope>
    <source>
        <strain evidence="2">CBS 109695</strain>
    </source>
</reference>
<dbReference type="OrthoDB" id="3945418at2759"/>
<sequence length="70" mass="7930">MQAKSSASESARSRYHLRGHGTYVRPPLLPSRSRSDLTFQGDWHRYHDHLHVVLPLGDEPSLGRRGLVPS</sequence>